<evidence type="ECO:0000256" key="3">
    <source>
        <dbReference type="ARBA" id="ARBA00022573"/>
    </source>
</evidence>
<evidence type="ECO:0000313" key="12">
    <source>
        <dbReference type="Proteomes" id="UP000598196"/>
    </source>
</evidence>
<evidence type="ECO:0000313" key="11">
    <source>
        <dbReference type="EMBL" id="GGO37895.1"/>
    </source>
</evidence>
<dbReference type="NCBIfam" id="NF004790">
    <property type="entry name" value="PRK06136.1"/>
    <property type="match status" value="1"/>
</dbReference>
<comment type="caution">
    <text evidence="11">The sequence shown here is derived from an EMBL/GenBank/DDBJ whole genome shotgun (WGS) entry which is preliminary data.</text>
</comment>
<evidence type="ECO:0000256" key="4">
    <source>
        <dbReference type="ARBA" id="ARBA00022603"/>
    </source>
</evidence>
<dbReference type="InterPro" id="IPR035996">
    <property type="entry name" value="4pyrrol_Methylase_sf"/>
</dbReference>
<accession>A0A918DED2</accession>
<evidence type="ECO:0000256" key="2">
    <source>
        <dbReference type="ARBA" id="ARBA00012162"/>
    </source>
</evidence>
<proteinExistence type="inferred from homology"/>
<dbReference type="AlphaFoldDB" id="A0A918DED2"/>
<keyword evidence="3" id="KW-0169">Cobalamin biosynthesis</keyword>
<dbReference type="InterPro" id="IPR003043">
    <property type="entry name" value="Uropor_MeTrfase_CS"/>
</dbReference>
<dbReference type="GO" id="GO:0004851">
    <property type="term" value="F:uroporphyrin-III C-methyltransferase activity"/>
    <property type="evidence" value="ECO:0007669"/>
    <property type="project" value="UniProtKB-EC"/>
</dbReference>
<dbReference type="RefSeq" id="WP_146284214.1">
    <property type="nucleotide sequence ID" value="NZ_BMLP01000010.1"/>
</dbReference>
<dbReference type="GO" id="GO:0032259">
    <property type="term" value="P:methylation"/>
    <property type="evidence" value="ECO:0007669"/>
    <property type="project" value="UniProtKB-KW"/>
</dbReference>
<sequence>MNDLSHDRSKGCVHLIGAGPGAADLLTLRALRLIQSADVVVHDRLVSPEIMSLVPESCRRLDVGKTSGFHAVPQEQINAILVDLAQQGLRVARLKGGDPLIFGRGSEEAEACRIAGVPFDYTPGITSAQGAASSTGVPLTHRGLASGLRYVTGHRARDAELDLDWASLASTDTTLVVYMGVANIAEIARQLMAHGLPADLPVLAVASATTPREMRVLSTLATIAADTSDARPEAPVLFIIGHVVSLYRPEAVAQTGQGIMVHA</sequence>
<dbReference type="FunFam" id="3.40.1010.10:FF:000001">
    <property type="entry name" value="Siroheme synthase"/>
    <property type="match status" value="1"/>
</dbReference>
<evidence type="ECO:0000259" key="10">
    <source>
        <dbReference type="Pfam" id="PF00590"/>
    </source>
</evidence>
<organism evidence="11 12">
    <name type="scientific">Gemmobacter aquaticus</name>
    <dbReference type="NCBI Taxonomy" id="490185"/>
    <lineage>
        <taxon>Bacteria</taxon>
        <taxon>Pseudomonadati</taxon>
        <taxon>Pseudomonadota</taxon>
        <taxon>Alphaproteobacteria</taxon>
        <taxon>Rhodobacterales</taxon>
        <taxon>Paracoccaceae</taxon>
        <taxon>Gemmobacter</taxon>
    </lineage>
</organism>
<evidence type="ECO:0000256" key="5">
    <source>
        <dbReference type="ARBA" id="ARBA00022679"/>
    </source>
</evidence>
<gene>
    <name evidence="11" type="ORF">GCM10010991_34360</name>
</gene>
<comment type="pathway">
    <text evidence="9">Cofactor biosynthesis; adenosylcobalamin biosynthesis; precorrin-2 from uroporphyrinogen III: step 1/1.</text>
</comment>
<reference evidence="11 12" key="1">
    <citation type="journal article" date="2014" name="Int. J. Syst. Evol. Microbiol.">
        <title>Complete genome sequence of Corynebacterium casei LMG S-19264T (=DSM 44701T), isolated from a smear-ripened cheese.</title>
        <authorList>
            <consortium name="US DOE Joint Genome Institute (JGI-PGF)"/>
            <person name="Walter F."/>
            <person name="Albersmeier A."/>
            <person name="Kalinowski J."/>
            <person name="Ruckert C."/>
        </authorList>
    </citation>
    <scope>NUCLEOTIDE SEQUENCE [LARGE SCALE GENOMIC DNA]</scope>
    <source>
        <strain evidence="11 12">CGMCC 1.7029</strain>
    </source>
</reference>
<dbReference type="PROSITE" id="PS00839">
    <property type="entry name" value="SUMT_1"/>
    <property type="match status" value="1"/>
</dbReference>
<keyword evidence="7" id="KW-0627">Porphyrin biosynthesis</keyword>
<dbReference type="InterPro" id="IPR000878">
    <property type="entry name" value="4pyrrol_Mease"/>
</dbReference>
<evidence type="ECO:0000256" key="9">
    <source>
        <dbReference type="ARBA" id="ARBA00060548"/>
    </source>
</evidence>
<evidence type="ECO:0000256" key="6">
    <source>
        <dbReference type="ARBA" id="ARBA00022691"/>
    </source>
</evidence>
<dbReference type="SUPFAM" id="SSF53790">
    <property type="entry name" value="Tetrapyrrole methylase"/>
    <property type="match status" value="1"/>
</dbReference>
<protein>
    <recommendedName>
        <fullName evidence="2">uroporphyrinogen-III C-methyltransferase</fullName>
        <ecNumber evidence="2">2.1.1.107</ecNumber>
    </recommendedName>
</protein>
<dbReference type="CDD" id="cd11642">
    <property type="entry name" value="SUMT"/>
    <property type="match status" value="1"/>
</dbReference>
<dbReference type="GO" id="GO:0009236">
    <property type="term" value="P:cobalamin biosynthetic process"/>
    <property type="evidence" value="ECO:0007669"/>
    <property type="project" value="UniProtKB-KW"/>
</dbReference>
<comment type="similarity">
    <text evidence="1">Belongs to the precorrin methyltransferase family.</text>
</comment>
<dbReference type="EC" id="2.1.1.107" evidence="2"/>
<dbReference type="Gene3D" id="3.40.1010.10">
    <property type="entry name" value="Cobalt-precorrin-4 Transmethylase, Domain 1"/>
    <property type="match status" value="1"/>
</dbReference>
<dbReference type="PANTHER" id="PTHR45790">
    <property type="entry name" value="SIROHEME SYNTHASE-RELATED"/>
    <property type="match status" value="1"/>
</dbReference>
<keyword evidence="4" id="KW-0489">Methyltransferase</keyword>
<keyword evidence="6" id="KW-0949">S-adenosyl-L-methionine</keyword>
<keyword evidence="12" id="KW-1185">Reference proteome</keyword>
<evidence type="ECO:0000256" key="7">
    <source>
        <dbReference type="ARBA" id="ARBA00023244"/>
    </source>
</evidence>
<dbReference type="Proteomes" id="UP000598196">
    <property type="component" value="Unassembled WGS sequence"/>
</dbReference>
<evidence type="ECO:0000256" key="8">
    <source>
        <dbReference type="ARBA" id="ARBA00025705"/>
    </source>
</evidence>
<dbReference type="InterPro" id="IPR014777">
    <property type="entry name" value="4pyrrole_Mease_sub1"/>
</dbReference>
<keyword evidence="5" id="KW-0808">Transferase</keyword>
<dbReference type="PANTHER" id="PTHR45790:SF3">
    <property type="entry name" value="S-ADENOSYL-L-METHIONINE-DEPENDENT UROPORPHYRINOGEN III METHYLTRANSFERASE, CHLOROPLASTIC"/>
    <property type="match status" value="1"/>
</dbReference>
<dbReference type="GO" id="GO:0019354">
    <property type="term" value="P:siroheme biosynthetic process"/>
    <property type="evidence" value="ECO:0007669"/>
    <property type="project" value="InterPro"/>
</dbReference>
<comment type="pathway">
    <text evidence="8">Porphyrin-containing compound metabolism; siroheme biosynthesis; precorrin-2 from uroporphyrinogen III: step 1/1.</text>
</comment>
<dbReference type="InterPro" id="IPR050161">
    <property type="entry name" value="Siro_Cobalamin_biosynth"/>
</dbReference>
<dbReference type="OrthoDB" id="9815856at2"/>
<name>A0A918DED2_9RHOB</name>
<dbReference type="FunFam" id="3.30.950.10:FF:000001">
    <property type="entry name" value="Siroheme synthase"/>
    <property type="match status" value="1"/>
</dbReference>
<dbReference type="Pfam" id="PF00590">
    <property type="entry name" value="TP_methylase"/>
    <property type="match status" value="1"/>
</dbReference>
<feature type="domain" description="Tetrapyrrole methylase" evidence="10">
    <location>
        <begin position="13"/>
        <end position="223"/>
    </location>
</feature>
<dbReference type="NCBIfam" id="TIGR01469">
    <property type="entry name" value="cobA_cysG_Cterm"/>
    <property type="match status" value="1"/>
</dbReference>
<dbReference type="EMBL" id="BMLP01000010">
    <property type="protein sequence ID" value="GGO37895.1"/>
    <property type="molecule type" value="Genomic_DNA"/>
</dbReference>
<dbReference type="InterPro" id="IPR006366">
    <property type="entry name" value="CobA/CysG_C"/>
</dbReference>
<dbReference type="Gene3D" id="3.30.950.10">
    <property type="entry name" value="Methyltransferase, Cobalt-precorrin-4 Transmethylase, Domain 2"/>
    <property type="match status" value="1"/>
</dbReference>
<evidence type="ECO:0000256" key="1">
    <source>
        <dbReference type="ARBA" id="ARBA00005879"/>
    </source>
</evidence>
<dbReference type="InterPro" id="IPR014776">
    <property type="entry name" value="4pyrrole_Mease_sub2"/>
</dbReference>